<feature type="compositionally biased region" description="Basic and acidic residues" evidence="1">
    <location>
        <begin position="102"/>
        <end position="113"/>
    </location>
</feature>
<protein>
    <submittedName>
        <fullName evidence="2">Uncharacterized protein</fullName>
    </submittedName>
</protein>
<organism evidence="2 3">
    <name type="scientific">Coprinellus micaceus</name>
    <name type="common">Glistening ink-cap mushroom</name>
    <name type="synonym">Coprinus micaceus</name>
    <dbReference type="NCBI Taxonomy" id="71717"/>
    <lineage>
        <taxon>Eukaryota</taxon>
        <taxon>Fungi</taxon>
        <taxon>Dikarya</taxon>
        <taxon>Basidiomycota</taxon>
        <taxon>Agaricomycotina</taxon>
        <taxon>Agaricomycetes</taxon>
        <taxon>Agaricomycetidae</taxon>
        <taxon>Agaricales</taxon>
        <taxon>Agaricineae</taxon>
        <taxon>Psathyrellaceae</taxon>
        <taxon>Coprinellus</taxon>
    </lineage>
</organism>
<dbReference type="Proteomes" id="UP000298030">
    <property type="component" value="Unassembled WGS sequence"/>
</dbReference>
<evidence type="ECO:0000313" key="2">
    <source>
        <dbReference type="EMBL" id="TEB31931.1"/>
    </source>
</evidence>
<keyword evidence="3" id="KW-1185">Reference proteome</keyword>
<dbReference type="AlphaFoldDB" id="A0A4Y7TD47"/>
<evidence type="ECO:0000313" key="3">
    <source>
        <dbReference type="Proteomes" id="UP000298030"/>
    </source>
</evidence>
<accession>A0A4Y7TD47</accession>
<comment type="caution">
    <text evidence="2">The sequence shown here is derived from an EMBL/GenBank/DDBJ whole genome shotgun (WGS) entry which is preliminary data.</text>
</comment>
<evidence type="ECO:0000256" key="1">
    <source>
        <dbReference type="SAM" id="MobiDB-lite"/>
    </source>
</evidence>
<gene>
    <name evidence="2" type="ORF">FA13DRAFT_1709395</name>
</gene>
<feature type="compositionally biased region" description="Basic and acidic residues" evidence="1">
    <location>
        <begin position="127"/>
        <end position="141"/>
    </location>
</feature>
<dbReference type="EMBL" id="QPFP01000017">
    <property type="protein sequence ID" value="TEB31931.1"/>
    <property type="molecule type" value="Genomic_DNA"/>
</dbReference>
<feature type="region of interest" description="Disordered" evidence="1">
    <location>
        <begin position="102"/>
        <end position="141"/>
    </location>
</feature>
<reference evidence="2 3" key="1">
    <citation type="journal article" date="2019" name="Nat. Ecol. Evol.">
        <title>Megaphylogeny resolves global patterns of mushroom evolution.</title>
        <authorList>
            <person name="Varga T."/>
            <person name="Krizsan K."/>
            <person name="Foldi C."/>
            <person name="Dima B."/>
            <person name="Sanchez-Garcia M."/>
            <person name="Sanchez-Ramirez S."/>
            <person name="Szollosi G.J."/>
            <person name="Szarkandi J.G."/>
            <person name="Papp V."/>
            <person name="Albert L."/>
            <person name="Andreopoulos W."/>
            <person name="Angelini C."/>
            <person name="Antonin V."/>
            <person name="Barry K.W."/>
            <person name="Bougher N.L."/>
            <person name="Buchanan P."/>
            <person name="Buyck B."/>
            <person name="Bense V."/>
            <person name="Catcheside P."/>
            <person name="Chovatia M."/>
            <person name="Cooper J."/>
            <person name="Damon W."/>
            <person name="Desjardin D."/>
            <person name="Finy P."/>
            <person name="Geml J."/>
            <person name="Haridas S."/>
            <person name="Hughes K."/>
            <person name="Justo A."/>
            <person name="Karasinski D."/>
            <person name="Kautmanova I."/>
            <person name="Kiss B."/>
            <person name="Kocsube S."/>
            <person name="Kotiranta H."/>
            <person name="LaButti K.M."/>
            <person name="Lechner B.E."/>
            <person name="Liimatainen K."/>
            <person name="Lipzen A."/>
            <person name="Lukacs Z."/>
            <person name="Mihaltcheva S."/>
            <person name="Morgado L.N."/>
            <person name="Niskanen T."/>
            <person name="Noordeloos M.E."/>
            <person name="Ohm R.A."/>
            <person name="Ortiz-Santana B."/>
            <person name="Ovrebo C."/>
            <person name="Racz N."/>
            <person name="Riley R."/>
            <person name="Savchenko A."/>
            <person name="Shiryaev A."/>
            <person name="Soop K."/>
            <person name="Spirin V."/>
            <person name="Szebenyi C."/>
            <person name="Tomsovsky M."/>
            <person name="Tulloss R.E."/>
            <person name="Uehling J."/>
            <person name="Grigoriev I.V."/>
            <person name="Vagvolgyi C."/>
            <person name="Papp T."/>
            <person name="Martin F.M."/>
            <person name="Miettinen O."/>
            <person name="Hibbett D.S."/>
            <person name="Nagy L.G."/>
        </authorList>
    </citation>
    <scope>NUCLEOTIDE SEQUENCE [LARGE SCALE GENOMIC DNA]</scope>
    <source>
        <strain evidence="2 3">FP101781</strain>
    </source>
</reference>
<sequence>MQGRERGSGDRCLELGSKEQRVLDRSHSGFIEVGDTTKREPERVVAYHRRGSGSRLRRLRVQIWGLLVGSWDGFGVPRPRFQTERVLGLRCSVKVCAEGDGRRRSTRSRRDSEVSGGADGKANFGGIERRAENRMKEQPETRQDAIIDARQAARCRCEGSSINVGQPRLDLAFQAQGW</sequence>
<name>A0A4Y7TD47_COPMI</name>
<proteinExistence type="predicted"/>